<organism evidence="15 16">
    <name type="scientific">Marinobacter profundi</name>
    <dbReference type="NCBI Taxonomy" id="2666256"/>
    <lineage>
        <taxon>Bacteria</taxon>
        <taxon>Pseudomonadati</taxon>
        <taxon>Pseudomonadota</taxon>
        <taxon>Gammaproteobacteria</taxon>
        <taxon>Pseudomonadales</taxon>
        <taxon>Marinobacteraceae</taxon>
        <taxon>Marinobacter</taxon>
    </lineage>
</organism>
<dbReference type="Gene3D" id="1.10.4030.10">
    <property type="entry name" value="Porin chaperone SurA, peptide-binding domain"/>
    <property type="match status" value="1"/>
</dbReference>
<evidence type="ECO:0000259" key="14">
    <source>
        <dbReference type="PROSITE" id="PS50198"/>
    </source>
</evidence>
<evidence type="ECO:0000256" key="6">
    <source>
        <dbReference type="ARBA" id="ARBA00023136"/>
    </source>
</evidence>
<name>A0A2G1UPC3_9GAMM</name>
<keyword evidence="3" id="KW-0997">Cell inner membrane</keyword>
<evidence type="ECO:0000256" key="10">
    <source>
        <dbReference type="ARBA" id="ARBA00042775"/>
    </source>
</evidence>
<dbReference type="Pfam" id="PF00639">
    <property type="entry name" value="Rotamase"/>
    <property type="match status" value="1"/>
</dbReference>
<evidence type="ECO:0000256" key="11">
    <source>
        <dbReference type="PROSITE-ProRule" id="PRU00278"/>
    </source>
</evidence>
<dbReference type="Gene3D" id="3.10.50.40">
    <property type="match status" value="1"/>
</dbReference>
<dbReference type="RefSeq" id="WP_099613525.1">
    <property type="nucleotide sequence ID" value="NZ_KZ319368.1"/>
</dbReference>
<dbReference type="InterPro" id="IPR046357">
    <property type="entry name" value="PPIase_dom_sf"/>
</dbReference>
<evidence type="ECO:0000256" key="1">
    <source>
        <dbReference type="ARBA" id="ARBA00004382"/>
    </source>
</evidence>
<keyword evidence="4 13" id="KW-0812">Transmembrane</keyword>
<evidence type="ECO:0000256" key="3">
    <source>
        <dbReference type="ARBA" id="ARBA00022519"/>
    </source>
</evidence>
<dbReference type="InterPro" id="IPR052029">
    <property type="entry name" value="PpiD_chaperone"/>
</dbReference>
<dbReference type="EMBL" id="NTFH01000004">
    <property type="protein sequence ID" value="PHQ16361.1"/>
    <property type="molecule type" value="Genomic_DNA"/>
</dbReference>
<evidence type="ECO:0000256" key="13">
    <source>
        <dbReference type="SAM" id="Phobius"/>
    </source>
</evidence>
<accession>A0A2G1UPC3</accession>
<comment type="similarity">
    <text evidence="8">Belongs to the PpiD chaperone family.</text>
</comment>
<evidence type="ECO:0000313" key="16">
    <source>
        <dbReference type="Proteomes" id="UP000231409"/>
    </source>
</evidence>
<dbReference type="InterPro" id="IPR023058">
    <property type="entry name" value="PPIase_PpiC_CS"/>
</dbReference>
<protein>
    <recommendedName>
        <fullName evidence="9">Periplasmic chaperone PpiD</fullName>
    </recommendedName>
    <alternativeName>
        <fullName evidence="10">Periplasmic folding chaperone</fullName>
    </alternativeName>
</protein>
<keyword evidence="16" id="KW-1185">Reference proteome</keyword>
<comment type="caution">
    <text evidence="15">The sequence shown here is derived from an EMBL/GenBank/DDBJ whole genome shotgun (WGS) entry which is preliminary data.</text>
</comment>
<dbReference type="AlphaFoldDB" id="A0A2G1UPC3"/>
<dbReference type="SUPFAM" id="SSF54534">
    <property type="entry name" value="FKBP-like"/>
    <property type="match status" value="1"/>
</dbReference>
<dbReference type="PROSITE" id="PS01096">
    <property type="entry name" value="PPIC_PPIASE_1"/>
    <property type="match status" value="1"/>
</dbReference>
<dbReference type="PANTHER" id="PTHR47529:SF1">
    <property type="entry name" value="PERIPLASMIC CHAPERONE PPID"/>
    <property type="match status" value="1"/>
</dbReference>
<feature type="coiled-coil region" evidence="12">
    <location>
        <begin position="479"/>
        <end position="506"/>
    </location>
</feature>
<dbReference type="Proteomes" id="UP000231409">
    <property type="component" value="Unassembled WGS sequence"/>
</dbReference>
<evidence type="ECO:0000256" key="8">
    <source>
        <dbReference type="ARBA" id="ARBA00038408"/>
    </source>
</evidence>
<keyword evidence="6 13" id="KW-0472">Membrane</keyword>
<dbReference type="Pfam" id="PF13624">
    <property type="entry name" value="SurA_N_3"/>
    <property type="match status" value="1"/>
</dbReference>
<comment type="subcellular location">
    <subcellularLocation>
        <location evidence="1">Cell inner membrane</location>
        <topology evidence="1">Single-pass type II membrane protein</topology>
        <orientation evidence="1">Periplasmic side</orientation>
    </subcellularLocation>
</comment>
<evidence type="ECO:0000256" key="12">
    <source>
        <dbReference type="SAM" id="Coils"/>
    </source>
</evidence>
<evidence type="ECO:0000256" key="5">
    <source>
        <dbReference type="ARBA" id="ARBA00022989"/>
    </source>
</evidence>
<evidence type="ECO:0000256" key="7">
    <source>
        <dbReference type="ARBA" id="ARBA00023186"/>
    </source>
</evidence>
<dbReference type="InterPro" id="IPR027304">
    <property type="entry name" value="Trigger_fact/SurA_dom_sf"/>
</dbReference>
<keyword evidence="12" id="KW-0175">Coiled coil</keyword>
<evidence type="ECO:0000256" key="2">
    <source>
        <dbReference type="ARBA" id="ARBA00022475"/>
    </source>
</evidence>
<reference evidence="15 16" key="1">
    <citation type="submission" date="2017-09" db="EMBL/GenBank/DDBJ databases">
        <title>The draft genome sequences of Marinobacter sp. PWS21.</title>
        <authorList>
            <person name="Cao J."/>
        </authorList>
    </citation>
    <scope>NUCLEOTIDE SEQUENCE [LARGE SCALE GENOMIC DNA]</scope>
    <source>
        <strain evidence="15 16">PWS21</strain>
    </source>
</reference>
<evidence type="ECO:0000256" key="9">
    <source>
        <dbReference type="ARBA" id="ARBA00040743"/>
    </source>
</evidence>
<dbReference type="PANTHER" id="PTHR47529">
    <property type="entry name" value="PEPTIDYL-PROLYL CIS-TRANS ISOMERASE D"/>
    <property type="match status" value="1"/>
</dbReference>
<dbReference type="PROSITE" id="PS50198">
    <property type="entry name" value="PPIC_PPIASE_2"/>
    <property type="match status" value="1"/>
</dbReference>
<dbReference type="InterPro" id="IPR000297">
    <property type="entry name" value="PPIase_PpiC"/>
</dbReference>
<feature type="domain" description="PpiC" evidence="14">
    <location>
        <begin position="264"/>
        <end position="358"/>
    </location>
</feature>
<keyword evidence="2" id="KW-1003">Cell membrane</keyword>
<feature type="transmembrane region" description="Helical" evidence="13">
    <location>
        <begin position="12"/>
        <end position="30"/>
    </location>
</feature>
<gene>
    <name evidence="15" type="ORF">CLH61_04585</name>
</gene>
<sequence>MLQDIRDNAQGTIAKIIIGVLIVSLSIWGMDAIIGGFSGEPEVATVNGEDITERDFLRVVQMETQRRLAAMNNPDPSLLDDDQIRREVLESLIQEQVLIQDASNQGLELSDADIDSLITQMPQFQVDGKFNRDRFVATVRNLGMGVGEFREAMRRQYVVSQIRAGLVQSGVVAEENAAHLLRIQNQTRDFRMVRLSADDVAGQVEVTDEEVAAYYEDNTGLFMLPERVDAAYIALSLEALADTVEISDEEIAAYYESRAAELADEERRAAHILIEDNDSAGETIAEIQRRLAEGEEFASLAKEFSTDTVSAEQGGDLGFAGRGVYGDAFEDVLFAMEAGEVSEPVSTSFGTHLIKLLDVRKSEVPALEEIRDQLRRELASDKAAAQFAEVRSQLSDLAYAANDLADPASELGLEVREKAGVTRDGGEAPFDHPGLVRQLFSDDVLKDGYNTELIDVGDSVSVVARVKEYFEREQQPLDEVREEIRAALLEQKVREAQRERAEQLIAGLQDGKELADLNVGTGDWQEFSGQSRNNAELGAGVMNDVFSLQRPVEGQPVYGMSAAGEDMVVIALDKVTEGEVAAGGEDLQQLQNFLASLEGQREYTAYQQYLRERAEVDRP</sequence>
<dbReference type="GO" id="GO:0005886">
    <property type="term" value="C:plasma membrane"/>
    <property type="evidence" value="ECO:0007669"/>
    <property type="project" value="UniProtKB-SubCell"/>
</dbReference>
<keyword evidence="11" id="KW-0697">Rotamase</keyword>
<keyword evidence="11 15" id="KW-0413">Isomerase</keyword>
<evidence type="ECO:0000313" key="15">
    <source>
        <dbReference type="EMBL" id="PHQ16361.1"/>
    </source>
</evidence>
<proteinExistence type="inferred from homology"/>
<keyword evidence="7" id="KW-0143">Chaperone</keyword>
<evidence type="ECO:0000256" key="4">
    <source>
        <dbReference type="ARBA" id="ARBA00022692"/>
    </source>
</evidence>
<dbReference type="SUPFAM" id="SSF109998">
    <property type="entry name" value="Triger factor/SurA peptide-binding domain-like"/>
    <property type="match status" value="1"/>
</dbReference>
<dbReference type="GO" id="GO:0003755">
    <property type="term" value="F:peptidyl-prolyl cis-trans isomerase activity"/>
    <property type="evidence" value="ECO:0007669"/>
    <property type="project" value="UniProtKB-KW"/>
</dbReference>
<keyword evidence="5 13" id="KW-1133">Transmembrane helix</keyword>